<evidence type="ECO:0000259" key="1">
    <source>
        <dbReference type="Pfam" id="PF03351"/>
    </source>
</evidence>
<protein>
    <recommendedName>
        <fullName evidence="1">DOMON domain-containing protein</fullName>
    </recommendedName>
</protein>
<feature type="domain" description="DOMON" evidence="1">
    <location>
        <begin position="13"/>
        <end position="75"/>
    </location>
</feature>
<sequence length="143" mass="15264">MNLTVLNGATPVSISQCNLPGHTIVIDSKQDLTEVSYDMSGGRMKADFHRKLNTGDCTDLVLTADTPLYIIMAMGVKGNMNVVGHGYSETHNVVCMGSMMETVECKPPSEWDDVPPTLPQSTSMAAPALSGLAGLSLALFFLQ</sequence>
<dbReference type="OrthoDB" id="426890at2759"/>
<dbReference type="AlphaFoldDB" id="A0A813BDR8"/>
<accession>A0A813BDR8</accession>
<organism evidence="2 3">
    <name type="scientific">Symbiodinium necroappetens</name>
    <dbReference type="NCBI Taxonomy" id="1628268"/>
    <lineage>
        <taxon>Eukaryota</taxon>
        <taxon>Sar</taxon>
        <taxon>Alveolata</taxon>
        <taxon>Dinophyceae</taxon>
        <taxon>Suessiales</taxon>
        <taxon>Symbiodiniaceae</taxon>
        <taxon>Symbiodinium</taxon>
    </lineage>
</organism>
<keyword evidence="3" id="KW-1185">Reference proteome</keyword>
<dbReference type="Proteomes" id="UP000601435">
    <property type="component" value="Unassembled WGS sequence"/>
</dbReference>
<evidence type="ECO:0000313" key="3">
    <source>
        <dbReference type="Proteomes" id="UP000601435"/>
    </source>
</evidence>
<proteinExistence type="predicted"/>
<reference evidence="2" key="1">
    <citation type="submission" date="2021-02" db="EMBL/GenBank/DDBJ databases">
        <authorList>
            <person name="Dougan E. K."/>
            <person name="Rhodes N."/>
            <person name="Thang M."/>
            <person name="Chan C."/>
        </authorList>
    </citation>
    <scope>NUCLEOTIDE SEQUENCE</scope>
</reference>
<dbReference type="Pfam" id="PF03351">
    <property type="entry name" value="DOMON"/>
    <property type="match status" value="1"/>
</dbReference>
<dbReference type="InterPro" id="IPR005018">
    <property type="entry name" value="DOMON_domain"/>
</dbReference>
<gene>
    <name evidence="2" type="ORF">SNEC2469_LOCUS30365</name>
</gene>
<comment type="caution">
    <text evidence="2">The sequence shown here is derived from an EMBL/GenBank/DDBJ whole genome shotgun (WGS) entry which is preliminary data.</text>
</comment>
<dbReference type="EMBL" id="CAJNJA010070704">
    <property type="protein sequence ID" value="CAE7901557.1"/>
    <property type="molecule type" value="Genomic_DNA"/>
</dbReference>
<evidence type="ECO:0000313" key="2">
    <source>
        <dbReference type="EMBL" id="CAE7901557.1"/>
    </source>
</evidence>
<name>A0A813BDR8_9DINO</name>